<keyword evidence="6" id="KW-0106">Calcium</keyword>
<dbReference type="STRING" id="3750.A0A498JAT7"/>
<dbReference type="GO" id="GO:0036444">
    <property type="term" value="P:calcium import into the mitochondrion"/>
    <property type="evidence" value="ECO:0007669"/>
    <property type="project" value="TreeGrafter"/>
</dbReference>
<dbReference type="GO" id="GO:0015292">
    <property type="term" value="F:uniporter activity"/>
    <property type="evidence" value="ECO:0007669"/>
    <property type="project" value="TreeGrafter"/>
</dbReference>
<organism evidence="12 13">
    <name type="scientific">Malus domestica</name>
    <name type="common">Apple</name>
    <name type="synonym">Pyrus malus</name>
    <dbReference type="NCBI Taxonomy" id="3750"/>
    <lineage>
        <taxon>Eukaryota</taxon>
        <taxon>Viridiplantae</taxon>
        <taxon>Streptophyta</taxon>
        <taxon>Embryophyta</taxon>
        <taxon>Tracheophyta</taxon>
        <taxon>Spermatophyta</taxon>
        <taxon>Magnoliopsida</taxon>
        <taxon>eudicotyledons</taxon>
        <taxon>Gunneridae</taxon>
        <taxon>Pentapetalae</taxon>
        <taxon>rosids</taxon>
        <taxon>fabids</taxon>
        <taxon>Rosales</taxon>
        <taxon>Rosaceae</taxon>
        <taxon>Amygdaloideae</taxon>
        <taxon>Maleae</taxon>
        <taxon>Malus</taxon>
    </lineage>
</organism>
<comment type="similarity">
    <text evidence="2">Belongs to the MCU (TC 1.A.77) family.</text>
</comment>
<dbReference type="GO" id="GO:0051560">
    <property type="term" value="P:mitochondrial calcium ion homeostasis"/>
    <property type="evidence" value="ECO:0007669"/>
    <property type="project" value="InterPro"/>
</dbReference>
<evidence type="ECO:0000313" key="12">
    <source>
        <dbReference type="EMBL" id="RXH91234.1"/>
    </source>
</evidence>
<dbReference type="InterPro" id="IPR039055">
    <property type="entry name" value="MCU_fam"/>
</dbReference>
<keyword evidence="13" id="KW-1185">Reference proteome</keyword>
<dbReference type="EMBL" id="RDQH01000334">
    <property type="protein sequence ID" value="RXH91234.1"/>
    <property type="molecule type" value="Genomic_DNA"/>
</dbReference>
<evidence type="ECO:0000256" key="3">
    <source>
        <dbReference type="ARBA" id="ARBA00022448"/>
    </source>
</evidence>
<keyword evidence="5 10" id="KW-0812">Transmembrane</keyword>
<dbReference type="Proteomes" id="UP000290289">
    <property type="component" value="Chromosome 8"/>
</dbReference>
<evidence type="ECO:0000259" key="11">
    <source>
        <dbReference type="Pfam" id="PF04678"/>
    </source>
</evidence>
<dbReference type="PANTHER" id="PTHR13462:SF17">
    <property type="entry name" value="CALCIUM UNIPORTER PROTEIN 4, MITOCHONDRIAL"/>
    <property type="match status" value="1"/>
</dbReference>
<evidence type="ECO:0000256" key="7">
    <source>
        <dbReference type="ARBA" id="ARBA00022989"/>
    </source>
</evidence>
<evidence type="ECO:0000256" key="8">
    <source>
        <dbReference type="ARBA" id="ARBA00023065"/>
    </source>
</evidence>
<gene>
    <name evidence="12" type="ORF">DVH24_020257</name>
</gene>
<evidence type="ECO:0000256" key="1">
    <source>
        <dbReference type="ARBA" id="ARBA00004141"/>
    </source>
</evidence>
<keyword evidence="8" id="KW-0406">Ion transport</keyword>
<evidence type="ECO:0000256" key="9">
    <source>
        <dbReference type="ARBA" id="ARBA00023136"/>
    </source>
</evidence>
<evidence type="ECO:0000313" key="13">
    <source>
        <dbReference type="Proteomes" id="UP000290289"/>
    </source>
</evidence>
<dbReference type="InterPro" id="IPR006769">
    <property type="entry name" value="MCU_C"/>
</dbReference>
<keyword evidence="7 10" id="KW-1133">Transmembrane helix</keyword>
<reference evidence="12 13" key="1">
    <citation type="submission" date="2018-10" db="EMBL/GenBank/DDBJ databases">
        <title>A high-quality apple genome assembly.</title>
        <authorList>
            <person name="Hu J."/>
        </authorList>
    </citation>
    <scope>NUCLEOTIDE SEQUENCE [LARGE SCALE GENOMIC DNA]</scope>
    <source>
        <strain evidence="13">cv. HFTH1</strain>
        <tissue evidence="12">Young leaf</tissue>
    </source>
</reference>
<dbReference type="AlphaFoldDB" id="A0A498JAT7"/>
<evidence type="ECO:0000256" key="4">
    <source>
        <dbReference type="ARBA" id="ARBA00022568"/>
    </source>
</evidence>
<keyword evidence="3" id="KW-0813">Transport</keyword>
<comment type="caution">
    <text evidence="12">The sequence shown here is derived from an EMBL/GenBank/DDBJ whole genome shotgun (WGS) entry which is preliminary data.</text>
</comment>
<accession>A0A498JAT7</accession>
<name>A0A498JAT7_MALDO</name>
<sequence>MALRQALAKRAFGDTRVSLAPPSSVMTDHKTIVPPNAAQVNFHRQYLTSTDTPRKGFFRRFLHRQSASKLPEFLTVPVGEKLREKLRGINISGDQLRLGGLSPPPPDRDPTAKLPFGISVRNAKKILRLSQVEKLKAKLREIPETSISRSEFVRICSEGCESEEQGAEFAKMMDESVNVIVLGNVVFLRPEQVAKSMESIISESMPIPNDPRRRELHQMETQKMLIDQKARALVRGELYCGLFFLLFQTIGAMRLTFWELSWDVMEPICFFVTSIHFALGYAFFLRTSTEPTFQGFFHRRFKAKQRRLMEAHKFDVQKYNRLRKVFYPNLDHSTSFHQEEGMVMGLS</sequence>
<dbReference type="GO" id="GO:0005262">
    <property type="term" value="F:calcium channel activity"/>
    <property type="evidence" value="ECO:0007669"/>
    <property type="project" value="TreeGrafter"/>
</dbReference>
<evidence type="ECO:0000256" key="10">
    <source>
        <dbReference type="SAM" id="Phobius"/>
    </source>
</evidence>
<protein>
    <recommendedName>
        <fullName evidence="11">Calcium uniporter protein C-terminal domain-containing protein</fullName>
    </recommendedName>
</protein>
<dbReference type="PANTHER" id="PTHR13462">
    <property type="entry name" value="CALCIUM UNIPORTER PROTEIN, MITOCHONDRIAL"/>
    <property type="match status" value="1"/>
</dbReference>
<feature type="transmembrane region" description="Helical" evidence="10">
    <location>
        <begin position="264"/>
        <end position="284"/>
    </location>
</feature>
<dbReference type="GO" id="GO:1990246">
    <property type="term" value="C:uniplex complex"/>
    <property type="evidence" value="ECO:0007669"/>
    <property type="project" value="TreeGrafter"/>
</dbReference>
<dbReference type="Pfam" id="PF04678">
    <property type="entry name" value="MCU"/>
    <property type="match status" value="1"/>
</dbReference>
<keyword evidence="4" id="KW-0109">Calcium transport</keyword>
<evidence type="ECO:0000256" key="6">
    <source>
        <dbReference type="ARBA" id="ARBA00022837"/>
    </source>
</evidence>
<comment type="subcellular location">
    <subcellularLocation>
        <location evidence="1">Membrane</location>
        <topology evidence="1">Multi-pass membrane protein</topology>
    </subcellularLocation>
</comment>
<keyword evidence="9 10" id="KW-0472">Membrane</keyword>
<feature type="domain" description="Calcium uniporter protein C-terminal" evidence="11">
    <location>
        <begin position="163"/>
        <end position="322"/>
    </location>
</feature>
<feature type="transmembrane region" description="Helical" evidence="10">
    <location>
        <begin position="238"/>
        <end position="258"/>
    </location>
</feature>
<evidence type="ECO:0000256" key="2">
    <source>
        <dbReference type="ARBA" id="ARBA00005653"/>
    </source>
</evidence>
<proteinExistence type="inferred from homology"/>
<evidence type="ECO:0000256" key="5">
    <source>
        <dbReference type="ARBA" id="ARBA00022692"/>
    </source>
</evidence>